<evidence type="ECO:0000313" key="3">
    <source>
        <dbReference type="Proteomes" id="UP000663090"/>
    </source>
</evidence>
<evidence type="ECO:0000313" key="2">
    <source>
        <dbReference type="EMBL" id="QSQ16341.1"/>
    </source>
</evidence>
<reference evidence="2 3" key="1">
    <citation type="submission" date="2021-02" db="EMBL/GenBank/DDBJ databases">
        <title>De Novo genome assembly of isolated myxobacteria.</title>
        <authorList>
            <person name="Stevens D.C."/>
        </authorList>
    </citation>
    <scope>NUCLEOTIDE SEQUENCE [LARGE SCALE GENOMIC DNA]</scope>
    <source>
        <strain evidence="2 3">SCHIC003</strain>
    </source>
</reference>
<dbReference type="SUPFAM" id="SSF51182">
    <property type="entry name" value="RmlC-like cupins"/>
    <property type="match status" value="1"/>
</dbReference>
<proteinExistence type="predicted"/>
<sequence length="138" mass="15029">MSELTIKRFSTPDERRPFAGHGHADILQFEGDHTVGMGVFEPGWRWSQDVKPIAGTDSCQAAHSCYVVSGRMMVRMDDGTQREMSAGDIAIIPPGHDAWVIGNEPCVCVDFEGMGQYAQRAATARRPAMASEPAPGLH</sequence>
<evidence type="ECO:0000259" key="1">
    <source>
        <dbReference type="Pfam" id="PF05899"/>
    </source>
</evidence>
<dbReference type="CDD" id="cd06990">
    <property type="entry name" value="cupin_DUF861"/>
    <property type="match status" value="1"/>
</dbReference>
<accession>A0ABX7ND03</accession>
<dbReference type="Pfam" id="PF05899">
    <property type="entry name" value="Cupin_3"/>
    <property type="match status" value="1"/>
</dbReference>
<name>A0ABX7ND03_9BACT</name>
<dbReference type="EMBL" id="CP071091">
    <property type="protein sequence ID" value="QSQ16341.1"/>
    <property type="molecule type" value="Genomic_DNA"/>
</dbReference>
<dbReference type="InterPro" id="IPR014710">
    <property type="entry name" value="RmlC-like_jellyroll"/>
</dbReference>
<feature type="domain" description="(S)-ureidoglycine aminohydrolase cupin" evidence="1">
    <location>
        <begin position="62"/>
        <end position="96"/>
    </location>
</feature>
<organism evidence="2 3">
    <name type="scientific">Myxococcus landrumensis</name>
    <dbReference type="NCBI Taxonomy" id="2813577"/>
    <lineage>
        <taxon>Bacteria</taxon>
        <taxon>Pseudomonadati</taxon>
        <taxon>Myxococcota</taxon>
        <taxon>Myxococcia</taxon>
        <taxon>Myxococcales</taxon>
        <taxon>Cystobacterineae</taxon>
        <taxon>Myxococcaceae</taxon>
        <taxon>Myxococcus</taxon>
    </lineage>
</organism>
<dbReference type="RefSeq" id="WP_206718002.1">
    <property type="nucleotide sequence ID" value="NZ_CP071091.1"/>
</dbReference>
<dbReference type="Proteomes" id="UP000663090">
    <property type="component" value="Chromosome"/>
</dbReference>
<dbReference type="InterPro" id="IPR008579">
    <property type="entry name" value="UGlyAH_Cupin_dom"/>
</dbReference>
<keyword evidence="3" id="KW-1185">Reference proteome</keyword>
<gene>
    <name evidence="2" type="ORF">JY572_09955</name>
</gene>
<dbReference type="Gene3D" id="2.60.120.10">
    <property type="entry name" value="Jelly Rolls"/>
    <property type="match status" value="1"/>
</dbReference>
<dbReference type="InterPro" id="IPR011051">
    <property type="entry name" value="RmlC_Cupin_sf"/>
</dbReference>
<protein>
    <submittedName>
        <fullName evidence="2">Cupin domain-containing protein</fullName>
    </submittedName>
</protein>